<dbReference type="Pfam" id="PF00005">
    <property type="entry name" value="ABC_tran"/>
    <property type="match status" value="1"/>
</dbReference>
<dbReference type="InterPro" id="IPR003439">
    <property type="entry name" value="ABC_transporter-like_ATP-bd"/>
</dbReference>
<dbReference type="SMART" id="SM00382">
    <property type="entry name" value="AAA"/>
    <property type="match status" value="1"/>
</dbReference>
<dbReference type="PANTHER" id="PTHR42939">
    <property type="entry name" value="ABC TRANSPORTER ATP-BINDING PROTEIN ALBC-RELATED"/>
    <property type="match status" value="1"/>
</dbReference>
<reference evidence="6" key="1">
    <citation type="submission" date="2019-09" db="EMBL/GenBank/DDBJ databases">
        <title>Characterisation of the sponge microbiome using genome-centric metagenomics.</title>
        <authorList>
            <person name="Engelberts J.P."/>
            <person name="Robbins S.J."/>
            <person name="De Goeij J.M."/>
            <person name="Aranda M."/>
            <person name="Bell S.C."/>
            <person name="Webster N.S."/>
        </authorList>
    </citation>
    <scope>NUCLEOTIDE SEQUENCE</scope>
    <source>
        <strain evidence="6">SB0662_bin_9</strain>
    </source>
</reference>
<evidence type="ECO:0000256" key="3">
    <source>
        <dbReference type="ARBA" id="ARBA00022748"/>
    </source>
</evidence>
<accession>A0A6B1DUE2</accession>
<evidence type="ECO:0000259" key="5">
    <source>
        <dbReference type="PROSITE" id="PS50893"/>
    </source>
</evidence>
<dbReference type="EMBL" id="VXPY01000056">
    <property type="protein sequence ID" value="MYD90322.1"/>
    <property type="molecule type" value="Genomic_DNA"/>
</dbReference>
<dbReference type="AlphaFoldDB" id="A0A6B1DUE2"/>
<dbReference type="NCBIfam" id="TIGR01189">
    <property type="entry name" value="ccmA"/>
    <property type="match status" value="1"/>
</dbReference>
<keyword evidence="2" id="KW-0547">Nucleotide-binding</keyword>
<proteinExistence type="predicted"/>
<dbReference type="GO" id="GO:0005524">
    <property type="term" value="F:ATP binding"/>
    <property type="evidence" value="ECO:0007669"/>
    <property type="project" value="UniProtKB-KW"/>
</dbReference>
<dbReference type="PANTHER" id="PTHR42939:SF1">
    <property type="entry name" value="ABC TRANSPORTER ATP-BINDING PROTEIN ALBC-RELATED"/>
    <property type="match status" value="1"/>
</dbReference>
<dbReference type="GO" id="GO:0022857">
    <property type="term" value="F:transmembrane transporter activity"/>
    <property type="evidence" value="ECO:0007669"/>
    <property type="project" value="InterPro"/>
</dbReference>
<dbReference type="InterPro" id="IPR003593">
    <property type="entry name" value="AAA+_ATPase"/>
</dbReference>
<gene>
    <name evidence="6" type="primary">ccmA</name>
    <name evidence="6" type="ORF">F4Y08_08310</name>
</gene>
<dbReference type="InterPro" id="IPR051782">
    <property type="entry name" value="ABC_Transporter_VariousFunc"/>
</dbReference>
<sequence length="222" mass="24080">MPDHQPNASPLLLAVQGISKAYGYRTVLSEVRFELRTGECVHVQGANGSGKTTLLRILAGLTPSDAGTLLVSGMEMTPAELVRTGAVGYLGHDPYLDGRLTVREHLEFAAVCFDMVSPAVRIDKLLERADLAAMQRTRTRDLSRGWHQRLALCRAWLPDPRIVLLDEPDSHLDAEGLDFLASLLGERRAGAQGILFAGHRPPSGWADRVLILKGARLAEGAG</sequence>
<evidence type="ECO:0000313" key="6">
    <source>
        <dbReference type="EMBL" id="MYD90322.1"/>
    </source>
</evidence>
<keyword evidence="1" id="KW-0813">Transport</keyword>
<dbReference type="InterPro" id="IPR005895">
    <property type="entry name" value="ABC_transptr_haem_export_CcmA"/>
</dbReference>
<evidence type="ECO:0000256" key="1">
    <source>
        <dbReference type="ARBA" id="ARBA00022448"/>
    </source>
</evidence>
<dbReference type="InterPro" id="IPR027417">
    <property type="entry name" value="P-loop_NTPase"/>
</dbReference>
<organism evidence="6">
    <name type="scientific">Caldilineaceae bacterium SB0662_bin_9</name>
    <dbReference type="NCBI Taxonomy" id="2605258"/>
    <lineage>
        <taxon>Bacteria</taxon>
        <taxon>Bacillati</taxon>
        <taxon>Chloroflexota</taxon>
        <taxon>Caldilineae</taxon>
        <taxon>Caldilineales</taxon>
        <taxon>Caldilineaceae</taxon>
    </lineage>
</organism>
<protein>
    <submittedName>
        <fullName evidence="6">Heme ABC exporter ATP-binding protein CcmA</fullName>
    </submittedName>
</protein>
<feature type="domain" description="ABC transporter" evidence="5">
    <location>
        <begin position="13"/>
        <end position="222"/>
    </location>
</feature>
<dbReference type="GO" id="GO:0017004">
    <property type="term" value="P:cytochrome complex assembly"/>
    <property type="evidence" value="ECO:0007669"/>
    <property type="project" value="UniProtKB-KW"/>
</dbReference>
<name>A0A6B1DUE2_9CHLR</name>
<dbReference type="PROSITE" id="PS50893">
    <property type="entry name" value="ABC_TRANSPORTER_2"/>
    <property type="match status" value="1"/>
</dbReference>
<keyword evidence="3" id="KW-0201">Cytochrome c-type biogenesis</keyword>
<dbReference type="GO" id="GO:0016887">
    <property type="term" value="F:ATP hydrolysis activity"/>
    <property type="evidence" value="ECO:0007669"/>
    <property type="project" value="InterPro"/>
</dbReference>
<comment type="caution">
    <text evidence="6">The sequence shown here is derived from an EMBL/GenBank/DDBJ whole genome shotgun (WGS) entry which is preliminary data.</text>
</comment>
<dbReference type="Gene3D" id="3.40.50.300">
    <property type="entry name" value="P-loop containing nucleotide triphosphate hydrolases"/>
    <property type="match status" value="1"/>
</dbReference>
<dbReference type="SUPFAM" id="SSF52540">
    <property type="entry name" value="P-loop containing nucleoside triphosphate hydrolases"/>
    <property type="match status" value="1"/>
</dbReference>
<evidence type="ECO:0000256" key="2">
    <source>
        <dbReference type="ARBA" id="ARBA00022741"/>
    </source>
</evidence>
<keyword evidence="4 6" id="KW-0067">ATP-binding</keyword>
<evidence type="ECO:0000256" key="4">
    <source>
        <dbReference type="ARBA" id="ARBA00022840"/>
    </source>
</evidence>